<dbReference type="InterPro" id="IPR010979">
    <property type="entry name" value="Ribosomal_uS13-like_H2TH"/>
</dbReference>
<dbReference type="GO" id="GO:0003906">
    <property type="term" value="F:DNA-(apurinic or apyrimidinic site) endonuclease activity"/>
    <property type="evidence" value="ECO:0007669"/>
    <property type="project" value="InterPro"/>
</dbReference>
<organism evidence="2 3">
    <name type="scientific">Nepenthes gracilis</name>
    <name type="common">Slender pitcher plant</name>
    <dbReference type="NCBI Taxonomy" id="150966"/>
    <lineage>
        <taxon>Eukaryota</taxon>
        <taxon>Viridiplantae</taxon>
        <taxon>Streptophyta</taxon>
        <taxon>Embryophyta</taxon>
        <taxon>Tracheophyta</taxon>
        <taxon>Spermatophyta</taxon>
        <taxon>Magnoliopsida</taxon>
        <taxon>eudicotyledons</taxon>
        <taxon>Gunneridae</taxon>
        <taxon>Pentapetalae</taxon>
        <taxon>Caryophyllales</taxon>
        <taxon>Nepenthaceae</taxon>
        <taxon>Nepenthes</taxon>
    </lineage>
</organism>
<keyword evidence="3" id="KW-1185">Reference proteome</keyword>
<proteinExistence type="predicted"/>
<evidence type="ECO:0000313" key="3">
    <source>
        <dbReference type="Proteomes" id="UP001279734"/>
    </source>
</evidence>
<sequence length="92" mass="10911">MSFDELYSSLRKKKLGIKALLLDQSFVSGVGNWIADEVLYQVSVPPLIFGEKGYFEHDDDEDFLQDVLEYRNVDSIFYKIEFFCRRFHFTKL</sequence>
<dbReference type="SUPFAM" id="SSF46946">
    <property type="entry name" value="S13-like H2TH domain"/>
    <property type="match status" value="1"/>
</dbReference>
<name>A0AAD3TH81_NEPGR</name>
<dbReference type="GO" id="GO:0005634">
    <property type="term" value="C:nucleus"/>
    <property type="evidence" value="ECO:0007669"/>
    <property type="project" value="TreeGrafter"/>
</dbReference>
<reference evidence="2" key="1">
    <citation type="submission" date="2023-05" db="EMBL/GenBank/DDBJ databases">
        <title>Nepenthes gracilis genome sequencing.</title>
        <authorList>
            <person name="Fukushima K."/>
        </authorList>
    </citation>
    <scope>NUCLEOTIDE SEQUENCE</scope>
    <source>
        <strain evidence="2">SING2019-196</strain>
    </source>
</reference>
<dbReference type="InterPro" id="IPR015886">
    <property type="entry name" value="H2TH_FPG"/>
</dbReference>
<evidence type="ECO:0000313" key="2">
    <source>
        <dbReference type="EMBL" id="GMH29853.1"/>
    </source>
</evidence>
<protein>
    <recommendedName>
        <fullName evidence="1">Formamidopyrimidine-DNA glycosylase H2TH DNA-binding domain-containing protein</fullName>
    </recommendedName>
</protein>
<dbReference type="GO" id="GO:0003684">
    <property type="term" value="F:damaged DNA binding"/>
    <property type="evidence" value="ECO:0007669"/>
    <property type="project" value="InterPro"/>
</dbReference>
<dbReference type="PANTHER" id="PTHR22993:SF9">
    <property type="entry name" value="FORMAMIDOPYRIMIDINE-DNA GLYCOSYLASE"/>
    <property type="match status" value="1"/>
</dbReference>
<evidence type="ECO:0000259" key="1">
    <source>
        <dbReference type="SMART" id="SM01232"/>
    </source>
</evidence>
<dbReference type="Gene3D" id="1.10.8.50">
    <property type="match status" value="1"/>
</dbReference>
<dbReference type="Pfam" id="PF06831">
    <property type="entry name" value="H2TH"/>
    <property type="match status" value="1"/>
</dbReference>
<accession>A0AAD3TH81</accession>
<dbReference type="GO" id="GO:0019104">
    <property type="term" value="F:DNA N-glycosylase activity"/>
    <property type="evidence" value="ECO:0007669"/>
    <property type="project" value="TreeGrafter"/>
</dbReference>
<dbReference type="PANTHER" id="PTHR22993">
    <property type="entry name" value="FORMAMIDOPYRIMIDINE-DNA GLYCOSYLASE"/>
    <property type="match status" value="1"/>
</dbReference>
<comment type="caution">
    <text evidence="2">The sequence shown here is derived from an EMBL/GenBank/DDBJ whole genome shotgun (WGS) entry which is preliminary data.</text>
</comment>
<gene>
    <name evidence="2" type="ORF">Nepgr_031696</name>
</gene>
<dbReference type="GO" id="GO:0006284">
    <property type="term" value="P:base-excision repair"/>
    <property type="evidence" value="ECO:0007669"/>
    <property type="project" value="InterPro"/>
</dbReference>
<dbReference type="Proteomes" id="UP001279734">
    <property type="component" value="Unassembled WGS sequence"/>
</dbReference>
<dbReference type="EMBL" id="BSYO01000037">
    <property type="protein sequence ID" value="GMH29853.1"/>
    <property type="molecule type" value="Genomic_DNA"/>
</dbReference>
<dbReference type="GO" id="GO:0008270">
    <property type="term" value="F:zinc ion binding"/>
    <property type="evidence" value="ECO:0007669"/>
    <property type="project" value="InterPro"/>
</dbReference>
<dbReference type="AlphaFoldDB" id="A0AAD3TH81"/>
<feature type="domain" description="Formamidopyrimidine-DNA glycosylase H2TH DNA-binding" evidence="1">
    <location>
        <begin position="1"/>
        <end position="79"/>
    </location>
</feature>
<dbReference type="SMART" id="SM01232">
    <property type="entry name" value="H2TH"/>
    <property type="match status" value="1"/>
</dbReference>